<organism evidence="4 5">
    <name type="scientific">Streptomyces spiramenti</name>
    <dbReference type="NCBI Taxonomy" id="2720606"/>
    <lineage>
        <taxon>Bacteria</taxon>
        <taxon>Bacillati</taxon>
        <taxon>Actinomycetota</taxon>
        <taxon>Actinomycetes</taxon>
        <taxon>Kitasatosporales</taxon>
        <taxon>Streptomycetaceae</taxon>
        <taxon>Streptomyces</taxon>
    </lineage>
</organism>
<keyword evidence="5" id="KW-1185">Reference proteome</keyword>
<dbReference type="Proteomes" id="UP000746503">
    <property type="component" value="Unassembled WGS sequence"/>
</dbReference>
<protein>
    <submittedName>
        <fullName evidence="4">DUF305 domain-containing protein</fullName>
    </submittedName>
</protein>
<reference evidence="4 5" key="1">
    <citation type="submission" date="2020-03" db="EMBL/GenBank/DDBJ databases">
        <title>Draft genome of Streptomyces sp. ventii, isolated from the Axial Seamount in the Pacific Ocean, and resequencing of the two type strains Streptomyces lonarensis strain NCL 716 and Streptomyces bohaiensis strain 11A07.</title>
        <authorList>
            <person name="Loughran R.M."/>
            <person name="Pfannmuller K.M."/>
            <person name="Wasson B.J."/>
            <person name="Deadmond M.C."/>
            <person name="Paddock B.E."/>
            <person name="Koyack M.J."/>
            <person name="Gallegos D.A."/>
            <person name="Mitchell E.A."/>
            <person name="Ushijima B."/>
            <person name="Saw J.H."/>
            <person name="Mcphail K.L."/>
            <person name="Videau P."/>
        </authorList>
    </citation>
    <scope>NUCLEOTIDE SEQUENCE [LARGE SCALE GENOMIC DNA]</scope>
    <source>
        <strain evidence="5">5675061</strain>
    </source>
</reference>
<dbReference type="PROSITE" id="PS51257">
    <property type="entry name" value="PROKAR_LIPOPROTEIN"/>
    <property type="match status" value="1"/>
</dbReference>
<name>A0ABX1AS61_9ACTN</name>
<dbReference type="PANTHER" id="PTHR36933:SF1">
    <property type="entry name" value="SLL0788 PROTEIN"/>
    <property type="match status" value="1"/>
</dbReference>
<feature type="region of interest" description="Disordered" evidence="1">
    <location>
        <begin position="137"/>
        <end position="170"/>
    </location>
</feature>
<dbReference type="PANTHER" id="PTHR36933">
    <property type="entry name" value="SLL0788 PROTEIN"/>
    <property type="match status" value="1"/>
</dbReference>
<evidence type="ECO:0000256" key="1">
    <source>
        <dbReference type="SAM" id="MobiDB-lite"/>
    </source>
</evidence>
<feature type="compositionally biased region" description="Basic and acidic residues" evidence="1">
    <location>
        <begin position="141"/>
        <end position="152"/>
    </location>
</feature>
<dbReference type="EMBL" id="JAAVJB010000213">
    <property type="protein sequence ID" value="NJP68436.1"/>
    <property type="molecule type" value="Genomic_DNA"/>
</dbReference>
<dbReference type="RefSeq" id="WP_167934935.1">
    <property type="nucleotide sequence ID" value="NZ_JAAVJB010000213.1"/>
</dbReference>
<evidence type="ECO:0000256" key="2">
    <source>
        <dbReference type="SAM" id="SignalP"/>
    </source>
</evidence>
<feature type="domain" description="DUF305" evidence="3">
    <location>
        <begin position="79"/>
        <end position="238"/>
    </location>
</feature>
<dbReference type="Pfam" id="PF03713">
    <property type="entry name" value="DUF305"/>
    <property type="match status" value="1"/>
</dbReference>
<dbReference type="InterPro" id="IPR012347">
    <property type="entry name" value="Ferritin-like"/>
</dbReference>
<dbReference type="InterPro" id="IPR005183">
    <property type="entry name" value="DUF305_CopM-like"/>
</dbReference>
<dbReference type="Gene3D" id="1.20.1260.10">
    <property type="match status" value="1"/>
</dbReference>
<evidence type="ECO:0000313" key="5">
    <source>
        <dbReference type="Proteomes" id="UP000746503"/>
    </source>
</evidence>
<keyword evidence="2" id="KW-0732">Signal</keyword>
<comment type="caution">
    <text evidence="4">The sequence shown here is derived from an EMBL/GenBank/DDBJ whole genome shotgun (WGS) entry which is preliminary data.</text>
</comment>
<feature type="chain" id="PRO_5045696557" evidence="2">
    <location>
        <begin position="25"/>
        <end position="242"/>
    </location>
</feature>
<feature type="signal peptide" evidence="2">
    <location>
        <begin position="1"/>
        <end position="24"/>
    </location>
</feature>
<sequence>MHRHPTRTLRTVAATTCAAAVAMAALTGCTSGDTVEAAATEEEATVIAPAGPGEDARKLTPEQVRAEAEDRAEEPNEADVDYIVMMIVHHEQALEMTDLAADHAHADPVDRLSTRIATAQAPEIEVMRAWLEAFEEDSEGAGDHEDGGHGGHGDAAPGGAEGHSDMPGMASPAEMAALAEARGEEFDQLFLELMIVHHEGAVTMSADVIAEGVDITVSELATEIAAQQAAEVGRMEQMSEEI</sequence>
<proteinExistence type="predicted"/>
<gene>
    <name evidence="4" type="ORF">HCJ92_19595</name>
</gene>
<evidence type="ECO:0000313" key="4">
    <source>
        <dbReference type="EMBL" id="NJP68436.1"/>
    </source>
</evidence>
<accession>A0ABX1AS61</accession>
<evidence type="ECO:0000259" key="3">
    <source>
        <dbReference type="Pfam" id="PF03713"/>
    </source>
</evidence>